<accession>A0A0D2HL55</accession>
<comment type="subcellular location">
    <subcellularLocation>
        <location evidence="1">Membrane</location>
        <topology evidence="1">Single-pass membrane protein</topology>
    </subcellularLocation>
</comment>
<dbReference type="PATRIC" id="fig|1429043.3.peg.5094"/>
<sequence>MKLPRLLIPLALLIIFVGSSAFFVVQEGHQALITQFGKPVGGPYKEAGLYFKIPLIQEVHTFEERILKWDGSPNQIPTRDKKYIWVDTTARWRITDPLKFLQTVSTITGAMSRLDDIIDSIVRDMVSSNLLVEIVRSGDWNPNPPAEISTFTPKEEVQQVSMEKKEEDRVDKPVMIGRQLITRLMLAEAGKLTPQYGIELIDVEIKRINYVESVQKRVYERMISERKRIASQYRSEGEGEKRRIMGIMQKELARIRSEAYKKSQEIRGAAEAEATRIYGEAFGRDPEFYAFFKTLESYKDQRKGNSDLILSTESEYYKYLNSLPE</sequence>
<dbReference type="OrthoDB" id="9812991at2"/>
<keyword evidence="4" id="KW-1133">Transmembrane helix</keyword>
<comment type="caution">
    <text evidence="8">The sequence shown here is derived from an EMBL/GenBank/DDBJ whole genome shotgun (WGS) entry which is preliminary data.</text>
</comment>
<comment type="similarity">
    <text evidence="2 6">Belongs to the band 7/mec-2 family. HflC subfamily.</text>
</comment>
<organism evidence="8 9">
    <name type="scientific">Dethiosulfatarculus sandiegensis</name>
    <dbReference type="NCBI Taxonomy" id="1429043"/>
    <lineage>
        <taxon>Bacteria</taxon>
        <taxon>Pseudomonadati</taxon>
        <taxon>Thermodesulfobacteriota</taxon>
        <taxon>Desulfarculia</taxon>
        <taxon>Desulfarculales</taxon>
        <taxon>Desulfarculaceae</taxon>
        <taxon>Dethiosulfatarculus</taxon>
    </lineage>
</organism>
<dbReference type="Proteomes" id="UP000032233">
    <property type="component" value="Unassembled WGS sequence"/>
</dbReference>
<dbReference type="STRING" id="1429043.X474_24090"/>
<comment type="function">
    <text evidence="6">HflC and HflK could regulate a protease.</text>
</comment>
<evidence type="ECO:0000259" key="7">
    <source>
        <dbReference type="SMART" id="SM00244"/>
    </source>
</evidence>
<dbReference type="FunCoup" id="A0A0D2HL55">
    <property type="interactions" value="146"/>
</dbReference>
<reference evidence="8 9" key="1">
    <citation type="submission" date="2013-11" db="EMBL/GenBank/DDBJ databases">
        <title>Metagenomic analysis of a methanogenic consortium involved in long chain n-alkane degradation.</title>
        <authorList>
            <person name="Davidova I.A."/>
            <person name="Callaghan A.V."/>
            <person name="Wawrik B."/>
            <person name="Pruitt S."/>
            <person name="Marks C."/>
            <person name="Duncan K.E."/>
            <person name="Suflita J.M."/>
        </authorList>
    </citation>
    <scope>NUCLEOTIDE SEQUENCE [LARGE SCALE GENOMIC DNA]</scope>
    <source>
        <strain evidence="8 9">SPR</strain>
    </source>
</reference>
<evidence type="ECO:0000256" key="4">
    <source>
        <dbReference type="ARBA" id="ARBA00022989"/>
    </source>
</evidence>
<dbReference type="Gene3D" id="3.30.479.30">
    <property type="entry name" value="Band 7 domain"/>
    <property type="match status" value="1"/>
</dbReference>
<dbReference type="PIRSF" id="PIRSF005651">
    <property type="entry name" value="HflC"/>
    <property type="match status" value="1"/>
</dbReference>
<dbReference type="InterPro" id="IPR001107">
    <property type="entry name" value="Band_7"/>
</dbReference>
<dbReference type="InterPro" id="IPR010200">
    <property type="entry name" value="HflC"/>
</dbReference>
<dbReference type="InParanoid" id="A0A0D2HL55"/>
<dbReference type="AlphaFoldDB" id="A0A0D2HL55"/>
<dbReference type="SUPFAM" id="SSF117892">
    <property type="entry name" value="Band 7/SPFH domain"/>
    <property type="match status" value="1"/>
</dbReference>
<dbReference type="CDD" id="cd03405">
    <property type="entry name" value="SPFH_HflC"/>
    <property type="match status" value="1"/>
</dbReference>
<dbReference type="PANTHER" id="PTHR42911">
    <property type="entry name" value="MODULATOR OF FTSH PROTEASE HFLC"/>
    <property type="match status" value="1"/>
</dbReference>
<dbReference type="PANTHER" id="PTHR42911:SF1">
    <property type="entry name" value="MODULATOR OF FTSH PROTEASE HFLC"/>
    <property type="match status" value="1"/>
</dbReference>
<dbReference type="Pfam" id="PF01145">
    <property type="entry name" value="Band_7"/>
    <property type="match status" value="1"/>
</dbReference>
<proteinExistence type="inferred from homology"/>
<dbReference type="EMBL" id="AZAC01000056">
    <property type="protein sequence ID" value="KIX11368.1"/>
    <property type="molecule type" value="Genomic_DNA"/>
</dbReference>
<evidence type="ECO:0000313" key="9">
    <source>
        <dbReference type="Proteomes" id="UP000032233"/>
    </source>
</evidence>
<evidence type="ECO:0000313" key="8">
    <source>
        <dbReference type="EMBL" id="KIX11368.1"/>
    </source>
</evidence>
<dbReference type="SMART" id="SM00244">
    <property type="entry name" value="PHB"/>
    <property type="match status" value="1"/>
</dbReference>
<evidence type="ECO:0000256" key="2">
    <source>
        <dbReference type="ARBA" id="ARBA00007862"/>
    </source>
</evidence>
<gene>
    <name evidence="8" type="ORF">X474_24090</name>
</gene>
<feature type="domain" description="Band 7" evidence="7">
    <location>
        <begin position="20"/>
        <end position="222"/>
    </location>
</feature>
<evidence type="ECO:0000256" key="1">
    <source>
        <dbReference type="ARBA" id="ARBA00004167"/>
    </source>
</evidence>
<dbReference type="InterPro" id="IPR036013">
    <property type="entry name" value="Band_7/SPFH_dom_sf"/>
</dbReference>
<evidence type="ECO:0000256" key="6">
    <source>
        <dbReference type="PIRNR" id="PIRNR005651"/>
    </source>
</evidence>
<keyword evidence="3" id="KW-0812">Transmembrane</keyword>
<evidence type="ECO:0000256" key="5">
    <source>
        <dbReference type="ARBA" id="ARBA00023136"/>
    </source>
</evidence>
<evidence type="ECO:0000256" key="3">
    <source>
        <dbReference type="ARBA" id="ARBA00022692"/>
    </source>
</evidence>
<name>A0A0D2HL55_9BACT</name>
<keyword evidence="5" id="KW-0472">Membrane</keyword>
<dbReference type="RefSeq" id="WP_044351946.1">
    <property type="nucleotide sequence ID" value="NZ_AZAC01000056.1"/>
</dbReference>
<protein>
    <recommendedName>
        <fullName evidence="6">Protein HflC</fullName>
    </recommendedName>
</protein>
<keyword evidence="9" id="KW-1185">Reference proteome</keyword>
<dbReference type="NCBIfam" id="TIGR01932">
    <property type="entry name" value="hflC"/>
    <property type="match status" value="1"/>
</dbReference>
<dbReference type="GO" id="GO:0016020">
    <property type="term" value="C:membrane"/>
    <property type="evidence" value="ECO:0007669"/>
    <property type="project" value="UniProtKB-SubCell"/>
</dbReference>